<evidence type="ECO:0000259" key="1">
    <source>
        <dbReference type="Pfam" id="PF20409"/>
    </source>
</evidence>
<dbReference type="EMBL" id="PVNL01000040">
    <property type="protein sequence ID" value="PRQ08593.1"/>
    <property type="molecule type" value="Genomic_DNA"/>
</dbReference>
<evidence type="ECO:0000313" key="2">
    <source>
        <dbReference type="EMBL" id="PRQ08593.1"/>
    </source>
</evidence>
<feature type="domain" description="SnoaL-like" evidence="1">
    <location>
        <begin position="14"/>
        <end position="114"/>
    </location>
</feature>
<dbReference type="SUPFAM" id="SSF54427">
    <property type="entry name" value="NTF2-like"/>
    <property type="match status" value="1"/>
</dbReference>
<comment type="caution">
    <text evidence="2">The sequence shown here is derived from an EMBL/GenBank/DDBJ whole genome shotgun (WGS) entry which is preliminary data.</text>
</comment>
<organism evidence="2 3">
    <name type="scientific">Enhygromyxa salina</name>
    <dbReference type="NCBI Taxonomy" id="215803"/>
    <lineage>
        <taxon>Bacteria</taxon>
        <taxon>Pseudomonadati</taxon>
        <taxon>Myxococcota</taxon>
        <taxon>Polyangia</taxon>
        <taxon>Nannocystales</taxon>
        <taxon>Nannocystaceae</taxon>
        <taxon>Enhygromyxa</taxon>
    </lineage>
</organism>
<dbReference type="Proteomes" id="UP000238823">
    <property type="component" value="Unassembled WGS sequence"/>
</dbReference>
<evidence type="ECO:0000313" key="3">
    <source>
        <dbReference type="Proteomes" id="UP000238823"/>
    </source>
</evidence>
<protein>
    <submittedName>
        <fullName evidence="2">SnoaL-like domain protein</fullName>
    </submittedName>
</protein>
<dbReference type="PANTHER" id="PTHR34003:SF2">
    <property type="entry name" value="SNOAL-LIKE DOMAIN-CONTAINING PROTEIN"/>
    <property type="match status" value="1"/>
</dbReference>
<proteinExistence type="predicted"/>
<dbReference type="InterPro" id="IPR032710">
    <property type="entry name" value="NTF2-like_dom_sf"/>
</dbReference>
<name>A0A2S9YU28_9BACT</name>
<dbReference type="PANTHER" id="PTHR34003">
    <property type="entry name" value="BLL2395 PROTEIN"/>
    <property type="match status" value="1"/>
</dbReference>
<dbReference type="Gene3D" id="3.10.450.50">
    <property type="match status" value="1"/>
</dbReference>
<accession>A0A2S9YU28</accession>
<dbReference type="AlphaFoldDB" id="A0A2S9YU28"/>
<dbReference type="Pfam" id="PF20409">
    <property type="entry name" value="SnoaL_5"/>
    <property type="match status" value="1"/>
</dbReference>
<reference evidence="2 3" key="1">
    <citation type="submission" date="2018-03" db="EMBL/GenBank/DDBJ databases">
        <title>Draft Genome Sequences of the Obligatory Marine Myxobacteria Enhygromyxa salina SWB007.</title>
        <authorList>
            <person name="Poehlein A."/>
            <person name="Moghaddam J.A."/>
            <person name="Harms H."/>
            <person name="Alanjari M."/>
            <person name="Koenig G.M."/>
            <person name="Daniel R."/>
            <person name="Schaeberle T.F."/>
        </authorList>
    </citation>
    <scope>NUCLEOTIDE SEQUENCE [LARGE SCALE GENOMIC DNA]</scope>
    <source>
        <strain evidence="2 3">SWB007</strain>
    </source>
</reference>
<gene>
    <name evidence="2" type="ORF">ENSA7_16750</name>
</gene>
<sequence length="117" mass="13742">MSDTRKHDTDLNDLIRRGKALEGFEQYYADDVVMMENDQIFEGKQVNRERELEFFSNVEQVHEFRIGASAVEGDTSFCEQFIDVTFKDGNRMTMDEIAVRTWKDGKVVKERFVYKGL</sequence>
<dbReference type="OrthoDB" id="336094at2"/>
<dbReference type="InterPro" id="IPR046860">
    <property type="entry name" value="SnoaL_5"/>
</dbReference>
<dbReference type="RefSeq" id="WP_106088705.1">
    <property type="nucleotide sequence ID" value="NZ_PVNL01000040.1"/>
</dbReference>